<dbReference type="AlphaFoldDB" id="A0A7Z0EP40"/>
<name>A0A7Z0EP40_9ACTN</name>
<dbReference type="SUPFAM" id="SSF46955">
    <property type="entry name" value="Putative DNA-binding domain"/>
    <property type="match status" value="1"/>
</dbReference>
<dbReference type="CDD" id="cd04762">
    <property type="entry name" value="HTH_MerR-trunc"/>
    <property type="match status" value="1"/>
</dbReference>
<evidence type="ECO:0000313" key="3">
    <source>
        <dbReference type="Proteomes" id="UP000572051"/>
    </source>
</evidence>
<proteinExistence type="predicted"/>
<dbReference type="InterPro" id="IPR010093">
    <property type="entry name" value="SinI_DNA-bd"/>
</dbReference>
<comment type="caution">
    <text evidence="2">The sequence shown here is derived from an EMBL/GenBank/DDBJ whole genome shotgun (WGS) entry which is preliminary data.</text>
</comment>
<dbReference type="Gene3D" id="1.10.1660.10">
    <property type="match status" value="1"/>
</dbReference>
<reference evidence="2 3" key="1">
    <citation type="submission" date="2020-07" db="EMBL/GenBank/DDBJ databases">
        <title>Sequencing the genomes of 1000 actinobacteria strains.</title>
        <authorList>
            <person name="Klenk H.-P."/>
        </authorList>
    </citation>
    <scope>NUCLEOTIDE SEQUENCE [LARGE SCALE GENOMIC DNA]</scope>
    <source>
        <strain evidence="2 3">DSM 44442</strain>
    </source>
</reference>
<dbReference type="InterPro" id="IPR041657">
    <property type="entry name" value="HTH_17"/>
</dbReference>
<protein>
    <submittedName>
        <fullName evidence="2">Excisionase family DNA binding protein</fullName>
    </submittedName>
</protein>
<dbReference type="EMBL" id="JACCFS010000001">
    <property type="protein sequence ID" value="NYJ34780.1"/>
    <property type="molecule type" value="Genomic_DNA"/>
</dbReference>
<feature type="domain" description="Helix-turn-helix" evidence="1">
    <location>
        <begin position="21"/>
        <end position="70"/>
    </location>
</feature>
<sequence length="77" mass="8513">MPSNPEFSAYHGATVEDEDDLLTSPEVAALFRVDVKTVSRWAVQGRLPSFRTPGGHRRFPSGEVHALLARSHTPIRS</sequence>
<evidence type="ECO:0000313" key="2">
    <source>
        <dbReference type="EMBL" id="NYJ34780.1"/>
    </source>
</evidence>
<dbReference type="NCBIfam" id="NF033787">
    <property type="entry name" value="HTH_BldC"/>
    <property type="match status" value="1"/>
</dbReference>
<dbReference type="InterPro" id="IPR048048">
    <property type="entry name" value="BldC-like"/>
</dbReference>
<accession>A0A7Z0EP40</accession>
<dbReference type="GO" id="GO:0003677">
    <property type="term" value="F:DNA binding"/>
    <property type="evidence" value="ECO:0007669"/>
    <property type="project" value="InterPro"/>
</dbReference>
<evidence type="ECO:0000259" key="1">
    <source>
        <dbReference type="Pfam" id="PF12728"/>
    </source>
</evidence>
<dbReference type="NCBIfam" id="TIGR01764">
    <property type="entry name" value="excise"/>
    <property type="match status" value="1"/>
</dbReference>
<dbReference type="InterPro" id="IPR009061">
    <property type="entry name" value="DNA-bd_dom_put_sf"/>
</dbReference>
<keyword evidence="3" id="KW-1185">Reference proteome</keyword>
<dbReference type="Pfam" id="PF12728">
    <property type="entry name" value="HTH_17"/>
    <property type="match status" value="1"/>
</dbReference>
<gene>
    <name evidence="2" type="ORF">HNR10_002661</name>
</gene>
<organism evidence="2 3">
    <name type="scientific">Nocardiopsis aegyptia</name>
    <dbReference type="NCBI Taxonomy" id="220378"/>
    <lineage>
        <taxon>Bacteria</taxon>
        <taxon>Bacillati</taxon>
        <taxon>Actinomycetota</taxon>
        <taxon>Actinomycetes</taxon>
        <taxon>Streptosporangiales</taxon>
        <taxon>Nocardiopsidaceae</taxon>
        <taxon>Nocardiopsis</taxon>
    </lineage>
</organism>
<dbReference type="RefSeq" id="WP_312889241.1">
    <property type="nucleotide sequence ID" value="NZ_JACCFS010000001.1"/>
</dbReference>
<dbReference type="Proteomes" id="UP000572051">
    <property type="component" value="Unassembled WGS sequence"/>
</dbReference>